<keyword evidence="5" id="KW-0378">Hydrolase</keyword>
<evidence type="ECO:0000256" key="2">
    <source>
        <dbReference type="ARBA" id="ARBA00022695"/>
    </source>
</evidence>
<keyword evidence="1" id="KW-0808">Transferase</keyword>
<dbReference type="SUPFAM" id="SSF56672">
    <property type="entry name" value="DNA/RNA polymerases"/>
    <property type="match status" value="1"/>
</dbReference>
<dbReference type="Pfam" id="PF17917">
    <property type="entry name" value="RT_RNaseH"/>
    <property type="match status" value="1"/>
</dbReference>
<protein>
    <recommendedName>
        <fullName evidence="11">Reverse transcriptase RNase H-like domain-containing protein</fullName>
    </recommendedName>
</protein>
<name>A0A9Q3FHT2_9BASI</name>
<dbReference type="GO" id="GO:0003964">
    <property type="term" value="F:RNA-directed DNA polymerase activity"/>
    <property type="evidence" value="ECO:0007669"/>
    <property type="project" value="UniProtKB-KW"/>
</dbReference>
<dbReference type="Gene3D" id="3.30.70.270">
    <property type="match status" value="1"/>
</dbReference>
<organism evidence="9 10">
    <name type="scientific">Austropuccinia psidii MF-1</name>
    <dbReference type="NCBI Taxonomy" id="1389203"/>
    <lineage>
        <taxon>Eukaryota</taxon>
        <taxon>Fungi</taxon>
        <taxon>Dikarya</taxon>
        <taxon>Basidiomycota</taxon>
        <taxon>Pucciniomycotina</taxon>
        <taxon>Pucciniomycetes</taxon>
        <taxon>Pucciniales</taxon>
        <taxon>Sphaerophragmiaceae</taxon>
        <taxon>Austropuccinia</taxon>
    </lineage>
</organism>
<evidence type="ECO:0000256" key="6">
    <source>
        <dbReference type="ARBA" id="ARBA00022918"/>
    </source>
</evidence>
<dbReference type="EMBL" id="AVOT02041849">
    <property type="protein sequence ID" value="MBW0537212.1"/>
    <property type="molecule type" value="Genomic_DNA"/>
</dbReference>
<evidence type="ECO:0000256" key="1">
    <source>
        <dbReference type="ARBA" id="ARBA00022679"/>
    </source>
</evidence>
<dbReference type="CDD" id="cd01647">
    <property type="entry name" value="RT_LTR"/>
    <property type="match status" value="1"/>
</dbReference>
<sequence length="486" mass="56117">MCPLGIFGAAMILSLPSGSIRLKVEFVVMNNCTSQKFILRNDYHNIYGIDINNNKDRYFTMGEDKRQKFSFPPEKREINVIRQEELIEILFQYRGAFASDNEPLGAIKCHEVEIILNVERPYPPPLRRPAYPASPRAREELESNIDELVKLGALRKFGNKEEVEVTTPVMITWHNDKSRMVGDFREVNTYTIPDRYSNPRIHETLTQFSQAKFITSMNALKGFHQNDLKPHARKLLRIVAHCGIYEYLRIPFGFENEPSHYQRMINTNFPCELSEGCLITYIYDIIICSETWKLHLKRLSLVLVKILQVNMETSLQKCCFSFTETNAPELPFKLYIDACGEGLGAALHQAQIFNEKPYEGPICFISRQVKLTEAQYGASQMECLCHLWAPERLHYYCYGSVFEVITDFNAVKSFLKMKTPNRHMLRWQIAIQEYRGNMTIVHNAGNVHKDADGLGRWELHNTPENLAYVPTSAEPQIPIEGMNITD</sequence>
<dbReference type="InterPro" id="IPR043128">
    <property type="entry name" value="Rev_trsase/Diguanyl_cyclase"/>
</dbReference>
<feature type="domain" description="Reverse transcriptase" evidence="7">
    <location>
        <begin position="176"/>
        <end position="322"/>
    </location>
</feature>
<feature type="non-terminal residue" evidence="9">
    <location>
        <position position="1"/>
    </location>
</feature>
<dbReference type="InterPro" id="IPR000477">
    <property type="entry name" value="RT_dom"/>
</dbReference>
<dbReference type="PANTHER" id="PTHR37984:SF5">
    <property type="entry name" value="PROTEIN NYNRIN-LIKE"/>
    <property type="match status" value="1"/>
</dbReference>
<dbReference type="OrthoDB" id="4358334at2759"/>
<dbReference type="PANTHER" id="PTHR37984">
    <property type="entry name" value="PROTEIN CBG26694"/>
    <property type="match status" value="1"/>
</dbReference>
<dbReference type="Proteomes" id="UP000765509">
    <property type="component" value="Unassembled WGS sequence"/>
</dbReference>
<gene>
    <name evidence="9" type="ORF">O181_076927</name>
</gene>
<dbReference type="InterPro" id="IPR050951">
    <property type="entry name" value="Retrovirus_Pol_polyprotein"/>
</dbReference>
<keyword evidence="2" id="KW-0548">Nucleotidyltransferase</keyword>
<keyword evidence="3" id="KW-0540">Nuclease</keyword>
<feature type="domain" description="Reverse transcriptase RNase H-like" evidence="8">
    <location>
        <begin position="328"/>
        <end position="434"/>
    </location>
</feature>
<evidence type="ECO:0000256" key="4">
    <source>
        <dbReference type="ARBA" id="ARBA00022759"/>
    </source>
</evidence>
<dbReference type="CDD" id="cd09274">
    <property type="entry name" value="RNase_HI_RT_Ty3"/>
    <property type="match status" value="1"/>
</dbReference>
<dbReference type="GO" id="GO:0004519">
    <property type="term" value="F:endonuclease activity"/>
    <property type="evidence" value="ECO:0007669"/>
    <property type="project" value="UniProtKB-KW"/>
</dbReference>
<keyword evidence="10" id="KW-1185">Reference proteome</keyword>
<evidence type="ECO:0000256" key="5">
    <source>
        <dbReference type="ARBA" id="ARBA00022801"/>
    </source>
</evidence>
<reference evidence="9" key="1">
    <citation type="submission" date="2021-03" db="EMBL/GenBank/DDBJ databases">
        <title>Draft genome sequence of rust myrtle Austropuccinia psidii MF-1, a brazilian biotype.</title>
        <authorList>
            <person name="Quecine M.C."/>
            <person name="Pachon D.M.R."/>
            <person name="Bonatelli M.L."/>
            <person name="Correr F.H."/>
            <person name="Franceschini L.M."/>
            <person name="Leite T.F."/>
            <person name="Margarido G.R.A."/>
            <person name="Almeida C.A."/>
            <person name="Ferrarezi J.A."/>
            <person name="Labate C.A."/>
        </authorList>
    </citation>
    <scope>NUCLEOTIDE SEQUENCE</scope>
    <source>
        <strain evidence="9">MF-1</strain>
    </source>
</reference>
<dbReference type="InterPro" id="IPR041373">
    <property type="entry name" value="RT_RNaseH"/>
</dbReference>
<evidence type="ECO:0008006" key="11">
    <source>
        <dbReference type="Google" id="ProtNLM"/>
    </source>
</evidence>
<keyword evidence="4" id="KW-0255">Endonuclease</keyword>
<evidence type="ECO:0000259" key="8">
    <source>
        <dbReference type="Pfam" id="PF17917"/>
    </source>
</evidence>
<comment type="caution">
    <text evidence="9">The sequence shown here is derived from an EMBL/GenBank/DDBJ whole genome shotgun (WGS) entry which is preliminary data.</text>
</comment>
<keyword evidence="6" id="KW-0695">RNA-directed DNA polymerase</keyword>
<dbReference type="GO" id="GO:0016787">
    <property type="term" value="F:hydrolase activity"/>
    <property type="evidence" value="ECO:0007669"/>
    <property type="project" value="UniProtKB-KW"/>
</dbReference>
<dbReference type="InterPro" id="IPR043502">
    <property type="entry name" value="DNA/RNA_pol_sf"/>
</dbReference>
<dbReference type="AlphaFoldDB" id="A0A9Q3FHT2"/>
<evidence type="ECO:0000313" key="9">
    <source>
        <dbReference type="EMBL" id="MBW0537212.1"/>
    </source>
</evidence>
<evidence type="ECO:0000313" key="10">
    <source>
        <dbReference type="Proteomes" id="UP000765509"/>
    </source>
</evidence>
<evidence type="ECO:0000256" key="3">
    <source>
        <dbReference type="ARBA" id="ARBA00022722"/>
    </source>
</evidence>
<accession>A0A9Q3FHT2</accession>
<evidence type="ECO:0000259" key="7">
    <source>
        <dbReference type="Pfam" id="PF00078"/>
    </source>
</evidence>
<proteinExistence type="predicted"/>
<dbReference type="Gene3D" id="3.10.10.10">
    <property type="entry name" value="HIV Type 1 Reverse Transcriptase, subunit A, domain 1"/>
    <property type="match status" value="1"/>
</dbReference>
<dbReference type="Pfam" id="PF00078">
    <property type="entry name" value="RVT_1"/>
    <property type="match status" value="1"/>
</dbReference>